<keyword evidence="1" id="KW-0472">Membrane</keyword>
<keyword evidence="1" id="KW-1133">Transmembrane helix</keyword>
<evidence type="ECO:0000313" key="2">
    <source>
        <dbReference type="EMBL" id="SUN46833.1"/>
    </source>
</evidence>
<feature type="transmembrane region" description="Helical" evidence="1">
    <location>
        <begin position="179"/>
        <end position="199"/>
    </location>
</feature>
<dbReference type="NCBIfam" id="TIGR01906">
    <property type="entry name" value="integ_TIGR01906"/>
    <property type="match status" value="1"/>
</dbReference>
<dbReference type="Pfam" id="PF07314">
    <property type="entry name" value="Lit"/>
    <property type="match status" value="1"/>
</dbReference>
<sequence>MIEKGKFIASWLWLLALAVLITIYLAWLLYPIEVDYLQLEQAVLMSKKSILHNYNILLTYLTNPFVRELKLASFSASRAGLKHFADVKMLFHITQLIFSLLMLPTIIYFYHRIKAHRLMLIRKDLIAAALLPIVIACFALMIGFERFFTLFHQILFVGDSSWLFDPLTDPVIWILPEAFFGHCFALFFFIYEMILWSLVGLSYSKQPSQGTYHQA</sequence>
<evidence type="ECO:0000256" key="1">
    <source>
        <dbReference type="SAM" id="Phobius"/>
    </source>
</evidence>
<feature type="transmembrane region" description="Helical" evidence="1">
    <location>
        <begin position="125"/>
        <end position="144"/>
    </location>
</feature>
<name>A0A380JQU1_9STRE</name>
<evidence type="ECO:0000313" key="3">
    <source>
        <dbReference type="Proteomes" id="UP000254461"/>
    </source>
</evidence>
<proteinExistence type="predicted"/>
<feature type="transmembrane region" description="Helical" evidence="1">
    <location>
        <begin position="89"/>
        <end position="113"/>
    </location>
</feature>
<gene>
    <name evidence="2" type="ORF">NCTC12092_01210</name>
</gene>
<dbReference type="Proteomes" id="UP000254461">
    <property type="component" value="Unassembled WGS sequence"/>
</dbReference>
<reference evidence="2 3" key="1">
    <citation type="submission" date="2018-06" db="EMBL/GenBank/DDBJ databases">
        <authorList>
            <consortium name="Pathogen Informatics"/>
            <person name="Doyle S."/>
        </authorList>
    </citation>
    <scope>NUCLEOTIDE SEQUENCE [LARGE SCALE GENOMIC DNA]</scope>
    <source>
        <strain evidence="2 3">NCTC12092</strain>
    </source>
</reference>
<feature type="transmembrane region" description="Helical" evidence="1">
    <location>
        <begin position="12"/>
        <end position="30"/>
    </location>
</feature>
<protein>
    <submittedName>
        <fullName evidence="2">Membrane protein</fullName>
    </submittedName>
</protein>
<dbReference type="AlphaFoldDB" id="A0A380JQU1"/>
<accession>A0A380JQU1</accession>
<keyword evidence="1" id="KW-0812">Transmembrane</keyword>
<dbReference type="RefSeq" id="WP_115251052.1">
    <property type="nucleotide sequence ID" value="NZ_UHFF01000002.1"/>
</dbReference>
<organism evidence="2 3">
    <name type="scientific">Streptococcus equi subsp. equi</name>
    <dbReference type="NCBI Taxonomy" id="148942"/>
    <lineage>
        <taxon>Bacteria</taxon>
        <taxon>Bacillati</taxon>
        <taxon>Bacillota</taxon>
        <taxon>Bacilli</taxon>
        <taxon>Lactobacillales</taxon>
        <taxon>Streptococcaceae</taxon>
        <taxon>Streptococcus</taxon>
    </lineage>
</organism>
<dbReference type="EMBL" id="UHFF01000002">
    <property type="protein sequence ID" value="SUN46833.1"/>
    <property type="molecule type" value="Genomic_DNA"/>
</dbReference>
<dbReference type="InterPro" id="IPR010178">
    <property type="entry name" value="Lit"/>
</dbReference>